<feature type="compositionally biased region" description="Basic and acidic residues" evidence="2">
    <location>
        <begin position="391"/>
        <end position="409"/>
    </location>
</feature>
<evidence type="ECO:0000313" key="6">
    <source>
        <dbReference type="Proteomes" id="UP001152797"/>
    </source>
</evidence>
<evidence type="ECO:0000259" key="3">
    <source>
        <dbReference type="PROSITE" id="PS50006"/>
    </source>
</evidence>
<dbReference type="Pfam" id="PF00498">
    <property type="entry name" value="FHA"/>
    <property type="match status" value="1"/>
</dbReference>
<proteinExistence type="predicted"/>
<feature type="compositionally biased region" description="Gly residues" evidence="2">
    <location>
        <begin position="334"/>
        <end position="353"/>
    </location>
</feature>
<organism evidence="4">
    <name type="scientific">Cladocopium goreaui</name>
    <dbReference type="NCBI Taxonomy" id="2562237"/>
    <lineage>
        <taxon>Eukaryota</taxon>
        <taxon>Sar</taxon>
        <taxon>Alveolata</taxon>
        <taxon>Dinophyceae</taxon>
        <taxon>Suessiales</taxon>
        <taxon>Symbiodiniaceae</taxon>
        <taxon>Cladocopium</taxon>
    </lineage>
</organism>
<feature type="compositionally biased region" description="Basic and acidic residues" evidence="2">
    <location>
        <begin position="366"/>
        <end position="378"/>
    </location>
</feature>
<dbReference type="SUPFAM" id="SSF49879">
    <property type="entry name" value="SMAD/FHA domain"/>
    <property type="match status" value="1"/>
</dbReference>
<feature type="compositionally biased region" description="Low complexity" evidence="2">
    <location>
        <begin position="318"/>
        <end position="327"/>
    </location>
</feature>
<dbReference type="SMART" id="SM00240">
    <property type="entry name" value="FHA"/>
    <property type="match status" value="1"/>
</dbReference>
<name>A0A9P1FKB1_9DINO</name>
<dbReference type="PROSITE" id="PS50006">
    <property type="entry name" value="FHA_DOMAIN"/>
    <property type="match status" value="1"/>
</dbReference>
<dbReference type="InterPro" id="IPR008984">
    <property type="entry name" value="SMAD_FHA_dom_sf"/>
</dbReference>
<evidence type="ECO:0000256" key="1">
    <source>
        <dbReference type="SAM" id="Coils"/>
    </source>
</evidence>
<feature type="domain" description="FHA" evidence="3">
    <location>
        <begin position="193"/>
        <end position="247"/>
    </location>
</feature>
<reference evidence="5" key="2">
    <citation type="submission" date="2024-04" db="EMBL/GenBank/DDBJ databases">
        <authorList>
            <person name="Chen Y."/>
            <person name="Shah S."/>
            <person name="Dougan E. K."/>
            <person name="Thang M."/>
            <person name="Chan C."/>
        </authorList>
    </citation>
    <scope>NUCLEOTIDE SEQUENCE [LARGE SCALE GENOMIC DNA]</scope>
</reference>
<dbReference type="EMBL" id="CAMXCT010000556">
    <property type="protein sequence ID" value="CAI3980359.1"/>
    <property type="molecule type" value="Genomic_DNA"/>
</dbReference>
<feature type="coiled-coil region" evidence="1">
    <location>
        <begin position="44"/>
        <end position="111"/>
    </location>
</feature>
<dbReference type="InterPro" id="IPR000253">
    <property type="entry name" value="FHA_dom"/>
</dbReference>
<feature type="region of interest" description="Disordered" evidence="2">
    <location>
        <begin position="286"/>
        <end position="305"/>
    </location>
</feature>
<evidence type="ECO:0000313" key="4">
    <source>
        <dbReference type="EMBL" id="CAI3980359.1"/>
    </source>
</evidence>
<dbReference type="PANTHER" id="PTHR23308">
    <property type="entry name" value="NUCLEAR INHIBITOR OF PROTEIN PHOSPHATASE-1"/>
    <property type="match status" value="1"/>
</dbReference>
<dbReference type="Proteomes" id="UP001152797">
    <property type="component" value="Unassembled WGS sequence"/>
</dbReference>
<reference evidence="4" key="1">
    <citation type="submission" date="2022-10" db="EMBL/GenBank/DDBJ databases">
        <authorList>
            <person name="Chen Y."/>
            <person name="Dougan E. K."/>
            <person name="Chan C."/>
            <person name="Rhodes N."/>
            <person name="Thang M."/>
        </authorList>
    </citation>
    <scope>NUCLEOTIDE SEQUENCE</scope>
</reference>
<dbReference type="EMBL" id="CAMXCT030000556">
    <property type="protein sequence ID" value="CAL4767671.1"/>
    <property type="molecule type" value="Genomic_DNA"/>
</dbReference>
<comment type="caution">
    <text evidence="4">The sequence shown here is derived from an EMBL/GenBank/DDBJ whole genome shotgun (WGS) entry which is preliminary data.</text>
</comment>
<sequence length="419" mass="46189">MKTFGREVRNLASRIDRSDERYLTMKSELEKSHQVLCSALQRDLLSCQADLQKLQASLDEGKKESEVSFQAQAEQQEKYNLDLHERAVARMDEHREEFQLAQQRVHKELEQLEAWMVRQHSNTIEYIGHDDIMPCDMQLMTLCLFAGRRIFTDAWVCATAGHDSAKSDQRAEQSRYVRGIRARKWSFQLGQSYIVGRSGGCVDIEIEHNSLSRKHCSLAITQVDDDLILVALDHGSTNGTFINKSRLEKGVGLKMKVADVKHMVFGECENGYKFLVKEQEESLVEKPKAQKAQGTGASAGPSQCDLHVDAWTRGNTDAEAGAGAGAAAKRKRGPGGSGGPGSAGGGSGGGAGGEKNKAGPNRRERRAAARGEAPRPDASKSSWRSAAPEALAERVSKKARPRGDSKQDALDIEWPEEWK</sequence>
<keyword evidence="6" id="KW-1185">Reference proteome</keyword>
<evidence type="ECO:0000256" key="2">
    <source>
        <dbReference type="SAM" id="MobiDB-lite"/>
    </source>
</evidence>
<keyword evidence="1" id="KW-0175">Coiled coil</keyword>
<gene>
    <name evidence="4" type="ORF">C1SCF055_LOCUS8239</name>
</gene>
<accession>A0A9P1FKB1</accession>
<dbReference type="OrthoDB" id="441430at2759"/>
<feature type="region of interest" description="Disordered" evidence="2">
    <location>
        <begin position="316"/>
        <end position="419"/>
    </location>
</feature>
<dbReference type="Gene3D" id="2.60.200.20">
    <property type="match status" value="1"/>
</dbReference>
<dbReference type="InterPro" id="IPR050923">
    <property type="entry name" value="Cell_Proc_Reg/RNA_Proc"/>
</dbReference>
<dbReference type="AlphaFoldDB" id="A0A9P1FKB1"/>
<protein>
    <recommendedName>
        <fullName evidence="3">FHA domain-containing protein</fullName>
    </recommendedName>
</protein>
<feature type="compositionally biased region" description="Acidic residues" evidence="2">
    <location>
        <begin position="410"/>
        <end position="419"/>
    </location>
</feature>
<dbReference type="EMBL" id="CAMXCT020000556">
    <property type="protein sequence ID" value="CAL1133734.1"/>
    <property type="molecule type" value="Genomic_DNA"/>
</dbReference>
<evidence type="ECO:0000313" key="5">
    <source>
        <dbReference type="EMBL" id="CAL1133734.1"/>
    </source>
</evidence>